<accession>A0ABM1TLF8</accession>
<reference evidence="3 4" key="1">
    <citation type="submission" date="2025-05" db="UniProtKB">
        <authorList>
            <consortium name="RefSeq"/>
        </authorList>
    </citation>
    <scope>IDENTIFICATION</scope>
    <source>
        <tissue evidence="3 4">Muscle</tissue>
    </source>
</reference>
<feature type="compositionally biased region" description="Basic and acidic residues" evidence="1">
    <location>
        <begin position="208"/>
        <end position="224"/>
    </location>
</feature>
<feature type="compositionally biased region" description="Polar residues" evidence="1">
    <location>
        <begin position="804"/>
        <end position="813"/>
    </location>
</feature>
<feature type="compositionally biased region" description="Basic and acidic residues" evidence="1">
    <location>
        <begin position="781"/>
        <end position="795"/>
    </location>
</feature>
<feature type="region of interest" description="Disordered" evidence="1">
    <location>
        <begin position="207"/>
        <end position="291"/>
    </location>
</feature>
<feature type="compositionally biased region" description="Basic and acidic residues" evidence="1">
    <location>
        <begin position="251"/>
        <end position="268"/>
    </location>
</feature>
<evidence type="ECO:0000313" key="3">
    <source>
        <dbReference type="RefSeq" id="XP_013788535.1"/>
    </source>
</evidence>
<feature type="region of interest" description="Disordered" evidence="1">
    <location>
        <begin position="1"/>
        <end position="42"/>
    </location>
</feature>
<dbReference type="GeneID" id="106472432"/>
<evidence type="ECO:0000256" key="1">
    <source>
        <dbReference type="SAM" id="MobiDB-lite"/>
    </source>
</evidence>
<evidence type="ECO:0000313" key="4">
    <source>
        <dbReference type="RefSeq" id="XP_022256714.1"/>
    </source>
</evidence>
<sequence>MPATLVGLSPSIRRTESTRSDHSDVSSDSRASGNKKVSFNKAVRIKKYPRRPNEYVNGSDVDNDSFPSMSPEKKFWFKIYKNRRHGDSKLELRKEYDYYSENRNIQRQETGKNKLPPIVEMTNTSNHQRRFPVRTTSSYEVETNENEKRAEDTQIKQNHVKSIVNIFNKEATVQRGKKGDPATELRCNTMYKIQPSDPPIDYSGAIAKENRVKSPTKNRIEKGVKVMFSKSPQEKEKGQMYTKNLGSGDVTNRKEHSENRNSKLDYGRRRSSPRANRSTEELGSYQRIQSVDDDIGNEDYELVVKRSEQNKEAWDGGDRLISDVSECITSNTQYPDSQHFEKTLERRQQTWHNDKATRVYEDTSPKPGRRRVKSYDDLLKNDNREWRTFYKEGLLRNSPERIIPENRAETFTKEIGIQCNTESLRKSFSHRAGKNSRIIRPSGGYVFAFSNVPIVEEKQRVSCENQLSNNAIYSQVDKTKKSKHKTRTDVPTGNEVLSQKGSLRQVKSKNRSFGFKLNTGFHVEEDEKKTGNDETGSNGKEWYDENADIHLKNQWIHQDASSEMNSFSRKNGIMPSSLIREVDSKNREINYENVPHGEKNWLREGAGVSDLWFQEASEDYRQEMFSLPSSLRDKETSNVRQYSGDQKYQTDTHRQNDCVWMKVRGMSDGDNNTMRREKSNSMSLLGLSENNKPSSVQSEPSYVRGGLAAAYNARQRAALGKRTSPVNRHHGILTSSSAASVISSSDSDSARYHAYSSVTDQIDNEVPGSRTHVKNESNSPNDKHSTKIYHEDSPRHQHRKNRLENSQQQNRNENTSHHKTIYYENSPHYPYRTSRNEGSPRAQRNSAHHEENRPVHRNMRVIANDESGAEEAEDILSPLKPARKQNEPISDDEWNHNDLQRRHSMPKNAKLKWFKWKVKGKPTREQ</sequence>
<feature type="region of interest" description="Disordered" evidence="1">
    <location>
        <begin position="758"/>
        <end position="852"/>
    </location>
</feature>
<gene>
    <name evidence="3 4" type="primary">LOC106472432</name>
</gene>
<proteinExistence type="predicted"/>
<protein>
    <submittedName>
        <fullName evidence="3 4">Uncharacterized protein LOC106472432</fullName>
    </submittedName>
</protein>
<name>A0ABM1TLF8_LIMPO</name>
<keyword evidence="2" id="KW-1185">Reference proteome</keyword>
<dbReference type="RefSeq" id="XP_013788535.1">
    <property type="nucleotide sequence ID" value="XM_013933081.2"/>
</dbReference>
<dbReference type="Proteomes" id="UP000694941">
    <property type="component" value="Unplaced"/>
</dbReference>
<feature type="compositionally biased region" description="Basic residues" evidence="1">
    <location>
        <begin position="902"/>
        <end position="926"/>
    </location>
</feature>
<feature type="region of interest" description="Disordered" evidence="1">
    <location>
        <begin position="868"/>
        <end position="926"/>
    </location>
</feature>
<dbReference type="RefSeq" id="XP_022256714.1">
    <property type="nucleotide sequence ID" value="XM_022401006.1"/>
</dbReference>
<organism evidence="2 4">
    <name type="scientific">Limulus polyphemus</name>
    <name type="common">Atlantic horseshoe crab</name>
    <dbReference type="NCBI Taxonomy" id="6850"/>
    <lineage>
        <taxon>Eukaryota</taxon>
        <taxon>Metazoa</taxon>
        <taxon>Ecdysozoa</taxon>
        <taxon>Arthropoda</taxon>
        <taxon>Chelicerata</taxon>
        <taxon>Merostomata</taxon>
        <taxon>Xiphosura</taxon>
        <taxon>Limulidae</taxon>
        <taxon>Limulus</taxon>
    </lineage>
</organism>
<feature type="compositionally biased region" description="Basic and acidic residues" evidence="1">
    <location>
        <begin position="13"/>
        <end position="27"/>
    </location>
</feature>
<evidence type="ECO:0000313" key="2">
    <source>
        <dbReference type="Proteomes" id="UP000694941"/>
    </source>
</evidence>